<dbReference type="SUPFAM" id="SSF56317">
    <property type="entry name" value="Carbon-nitrogen hydrolase"/>
    <property type="match status" value="1"/>
</dbReference>
<comment type="similarity">
    <text evidence="8">Belongs to the CN hydrolase family. Apolipoprotein N-acyltransferase subfamily.</text>
</comment>
<keyword evidence="4 8" id="KW-0812">Transmembrane</keyword>
<dbReference type="NCBIfam" id="TIGR00546">
    <property type="entry name" value="lnt"/>
    <property type="match status" value="1"/>
</dbReference>
<dbReference type="PROSITE" id="PS50263">
    <property type="entry name" value="CN_HYDROLASE"/>
    <property type="match status" value="1"/>
</dbReference>
<dbReference type="Proteomes" id="UP001239215">
    <property type="component" value="Unassembled WGS sequence"/>
</dbReference>
<feature type="transmembrane region" description="Helical" evidence="8">
    <location>
        <begin position="198"/>
        <end position="218"/>
    </location>
</feature>
<dbReference type="InterPro" id="IPR045378">
    <property type="entry name" value="LNT_N"/>
</dbReference>
<comment type="subcellular location">
    <subcellularLocation>
        <location evidence="1 8">Cell membrane</location>
        <topology evidence="1 8">Multi-pass membrane protein</topology>
    </subcellularLocation>
</comment>
<feature type="transmembrane region" description="Helical" evidence="8">
    <location>
        <begin position="154"/>
        <end position="178"/>
    </location>
</feature>
<keyword evidence="5 8" id="KW-1133">Transmembrane helix</keyword>
<dbReference type="AlphaFoldDB" id="A0AAJ1X0R7"/>
<reference evidence="11" key="1">
    <citation type="submission" date="2023-07" db="EMBL/GenBank/DDBJ databases">
        <title>Functional and genomic diversity of the sorghum phyllosphere microbiome.</title>
        <authorList>
            <person name="Shade A."/>
        </authorList>
    </citation>
    <scope>NUCLEOTIDE SEQUENCE</scope>
    <source>
        <strain evidence="11">SORGH_AS_1067</strain>
    </source>
</reference>
<feature type="region of interest" description="Disordered" evidence="9">
    <location>
        <begin position="523"/>
        <end position="561"/>
    </location>
</feature>
<dbReference type="GO" id="GO:0016410">
    <property type="term" value="F:N-acyltransferase activity"/>
    <property type="evidence" value="ECO:0007669"/>
    <property type="project" value="UniProtKB-UniRule"/>
</dbReference>
<dbReference type="Pfam" id="PF20154">
    <property type="entry name" value="LNT_N"/>
    <property type="match status" value="1"/>
</dbReference>
<dbReference type="GO" id="GO:0042158">
    <property type="term" value="P:lipoprotein biosynthetic process"/>
    <property type="evidence" value="ECO:0007669"/>
    <property type="project" value="UniProtKB-UniRule"/>
</dbReference>
<accession>A0AAJ1X0R7</accession>
<gene>
    <name evidence="8" type="primary">lnt</name>
    <name evidence="11" type="ORF">QE405_001420</name>
</gene>
<comment type="function">
    <text evidence="8">Catalyzes the phospholipid dependent N-acylation of the N-terminal cysteine of apolipoprotein, the last step in lipoprotein maturation.</text>
</comment>
<evidence type="ECO:0000313" key="11">
    <source>
        <dbReference type="EMBL" id="MDQ1104136.1"/>
    </source>
</evidence>
<feature type="transmembrane region" description="Helical" evidence="8">
    <location>
        <begin position="31"/>
        <end position="52"/>
    </location>
</feature>
<protein>
    <recommendedName>
        <fullName evidence="8">Apolipoprotein N-acyltransferase</fullName>
        <shortName evidence="8">ALP N-acyltransferase</shortName>
        <ecNumber evidence="8">2.3.1.269</ecNumber>
    </recommendedName>
</protein>
<dbReference type="GO" id="GO:0005886">
    <property type="term" value="C:plasma membrane"/>
    <property type="evidence" value="ECO:0007669"/>
    <property type="project" value="UniProtKB-SubCell"/>
</dbReference>
<evidence type="ECO:0000256" key="6">
    <source>
        <dbReference type="ARBA" id="ARBA00023136"/>
    </source>
</evidence>
<keyword evidence="3 8" id="KW-0808">Transferase</keyword>
<feature type="domain" description="CN hydrolase" evidence="10">
    <location>
        <begin position="230"/>
        <end position="485"/>
    </location>
</feature>
<evidence type="ECO:0000256" key="5">
    <source>
        <dbReference type="ARBA" id="ARBA00022989"/>
    </source>
</evidence>
<dbReference type="PANTHER" id="PTHR38686">
    <property type="entry name" value="APOLIPOPROTEIN N-ACYLTRANSFERASE"/>
    <property type="match status" value="1"/>
</dbReference>
<evidence type="ECO:0000313" key="12">
    <source>
        <dbReference type="Proteomes" id="UP001239215"/>
    </source>
</evidence>
<comment type="pathway">
    <text evidence="8">Protein modification; lipoprotein biosynthesis (N-acyl transfer).</text>
</comment>
<keyword evidence="7 8" id="KW-0012">Acyltransferase</keyword>
<feature type="transmembrane region" description="Helical" evidence="8">
    <location>
        <begin position="495"/>
        <end position="516"/>
    </location>
</feature>
<dbReference type="EMBL" id="JAUTAN010000001">
    <property type="protein sequence ID" value="MDQ1104136.1"/>
    <property type="molecule type" value="Genomic_DNA"/>
</dbReference>
<dbReference type="InterPro" id="IPR003010">
    <property type="entry name" value="C-N_Hydrolase"/>
</dbReference>
<evidence type="ECO:0000256" key="1">
    <source>
        <dbReference type="ARBA" id="ARBA00004651"/>
    </source>
</evidence>
<dbReference type="Pfam" id="PF00795">
    <property type="entry name" value="CN_hydrolase"/>
    <property type="match status" value="1"/>
</dbReference>
<evidence type="ECO:0000256" key="7">
    <source>
        <dbReference type="ARBA" id="ARBA00023315"/>
    </source>
</evidence>
<dbReference type="InterPro" id="IPR004563">
    <property type="entry name" value="Apolipo_AcylTrfase"/>
</dbReference>
<keyword evidence="2 8" id="KW-1003">Cell membrane</keyword>
<dbReference type="Gene3D" id="3.60.110.10">
    <property type="entry name" value="Carbon-nitrogen hydrolase"/>
    <property type="match status" value="1"/>
</dbReference>
<keyword evidence="6 8" id="KW-0472">Membrane</keyword>
<evidence type="ECO:0000256" key="3">
    <source>
        <dbReference type="ARBA" id="ARBA00022679"/>
    </source>
</evidence>
<evidence type="ECO:0000256" key="2">
    <source>
        <dbReference type="ARBA" id="ARBA00022475"/>
    </source>
</evidence>
<evidence type="ECO:0000256" key="4">
    <source>
        <dbReference type="ARBA" id="ARBA00022692"/>
    </source>
</evidence>
<dbReference type="CDD" id="cd07571">
    <property type="entry name" value="ALP_N-acyl_transferase"/>
    <property type="match status" value="1"/>
</dbReference>
<proteinExistence type="inferred from homology"/>
<organism evidence="11 12">
    <name type="scientific">Nocardioides zeae</name>
    <dbReference type="NCBI Taxonomy" id="1457234"/>
    <lineage>
        <taxon>Bacteria</taxon>
        <taxon>Bacillati</taxon>
        <taxon>Actinomycetota</taxon>
        <taxon>Actinomycetes</taxon>
        <taxon>Propionibacteriales</taxon>
        <taxon>Nocardioidaceae</taxon>
        <taxon>Nocardioides</taxon>
    </lineage>
</organism>
<comment type="caution">
    <text evidence="11">The sequence shown here is derived from an EMBL/GenBank/DDBJ whole genome shotgun (WGS) entry which is preliminary data.</text>
</comment>
<dbReference type="PANTHER" id="PTHR38686:SF1">
    <property type="entry name" value="APOLIPOPROTEIN N-ACYLTRANSFERASE"/>
    <property type="match status" value="1"/>
</dbReference>
<dbReference type="InterPro" id="IPR036526">
    <property type="entry name" value="C-N_Hydrolase_sf"/>
</dbReference>
<dbReference type="HAMAP" id="MF_01148">
    <property type="entry name" value="Lnt"/>
    <property type="match status" value="1"/>
</dbReference>
<dbReference type="EC" id="2.3.1.269" evidence="8"/>
<feature type="transmembrane region" description="Helical" evidence="8">
    <location>
        <begin position="59"/>
        <end position="80"/>
    </location>
</feature>
<name>A0AAJ1X0R7_9ACTN</name>
<evidence type="ECO:0000259" key="10">
    <source>
        <dbReference type="PROSITE" id="PS50263"/>
    </source>
</evidence>
<feature type="transmembrane region" description="Helical" evidence="8">
    <location>
        <begin position="86"/>
        <end position="107"/>
    </location>
</feature>
<sequence length="561" mass="59160">MRPLGYVLLVVVSFRRRAGLAAVAGAVTTCMFAPVGLVLAGPLALLGLTLALRGVRLPAAAALGVVFGGVFSFSLLWWMRAVGTDAWIALSLIETAYFLLLGPVVALVQRLPGWPVWVAAAWVSYEELRAGWPFGGFPWGRLAFGVMDTGFAPLLPYVGTAGVGFVVALLGTLTAWVVVRVAELRRTGRTAALRDRRVVGGLVAPYLAVGAVVLLAAVRPYEVPQDGEVVEVAAVQGDVPGAGDDVVPVHREVTQNHVDTTIELGAAVDAGEEPEPRFVVWPENSTAVDPFLDGRTRTEIDAAVSAVGVPVVVGGMVDAVDDEQVLNQGIVWDPTTGPGDRYAKRHPVPFGEYIPFRNAWFTSVVEDFDLIPRDMLSGQRTTPLDVAGVEVGNAICFDVAYDDGFRAQVGAGAEMLIVQTSNAMFIRTHQVDQQFEMTRMRALESGKYLVVAAINGVSGIIRPDGSVAGTIDRRTQGVVAGEVVLNDAVTPAMRYGAGIALVLGATTVLAALGGLLRGRIRRRSMTPSGGQDPAGEAPDERADAHDAAGAGPATTTRERVG</sequence>
<comment type="catalytic activity">
    <reaction evidence="8">
        <text>N-terminal S-1,2-diacyl-sn-glyceryl-L-cysteinyl-[lipoprotein] + a glycerophospholipid = N-acyl-S-1,2-diacyl-sn-glyceryl-L-cysteinyl-[lipoprotein] + a 2-acyl-sn-glycero-3-phospholipid + H(+)</text>
        <dbReference type="Rhea" id="RHEA:48228"/>
        <dbReference type="Rhea" id="RHEA-COMP:14681"/>
        <dbReference type="Rhea" id="RHEA-COMP:14684"/>
        <dbReference type="ChEBI" id="CHEBI:15378"/>
        <dbReference type="ChEBI" id="CHEBI:136912"/>
        <dbReference type="ChEBI" id="CHEBI:140656"/>
        <dbReference type="ChEBI" id="CHEBI:140657"/>
        <dbReference type="ChEBI" id="CHEBI:140660"/>
        <dbReference type="EC" id="2.3.1.269"/>
    </reaction>
</comment>
<evidence type="ECO:0000256" key="9">
    <source>
        <dbReference type="SAM" id="MobiDB-lite"/>
    </source>
</evidence>
<evidence type="ECO:0000256" key="8">
    <source>
        <dbReference type="HAMAP-Rule" id="MF_01148"/>
    </source>
</evidence>